<dbReference type="Proteomes" id="UP000215086">
    <property type="component" value="Chromosome"/>
</dbReference>
<organism evidence="1 2">
    <name type="scientific">Thermogutta terrifontis</name>
    <dbReference type="NCBI Taxonomy" id="1331910"/>
    <lineage>
        <taxon>Bacteria</taxon>
        <taxon>Pseudomonadati</taxon>
        <taxon>Planctomycetota</taxon>
        <taxon>Planctomycetia</taxon>
        <taxon>Pirellulales</taxon>
        <taxon>Thermoguttaceae</taxon>
        <taxon>Thermogutta</taxon>
    </lineage>
</organism>
<reference evidence="1 2" key="1">
    <citation type="journal article" name="Front. Microbiol.">
        <title>Sugar Metabolism of the First Thermophilic Planctomycete Thermogutta terrifontis: Comparative Genomic and Transcriptomic Approaches.</title>
        <authorList>
            <person name="Elcheninov A.G."/>
            <person name="Menzel P."/>
            <person name="Gudbergsdottir S.R."/>
            <person name="Slesarev A.I."/>
            <person name="Kadnikov V.V."/>
            <person name="Krogh A."/>
            <person name="Bonch-Osmolovskaya E.A."/>
            <person name="Peng X."/>
            <person name="Kublanov I.V."/>
        </authorList>
    </citation>
    <scope>NUCLEOTIDE SEQUENCE [LARGE SCALE GENOMIC DNA]</scope>
    <source>
        <strain evidence="1 2">R1</strain>
    </source>
</reference>
<keyword evidence="2" id="KW-1185">Reference proteome</keyword>
<gene>
    <name evidence="1" type="ORF">THTE_3027</name>
</gene>
<dbReference type="EMBL" id="CP018477">
    <property type="protein sequence ID" value="ASV75629.1"/>
    <property type="molecule type" value="Genomic_DNA"/>
</dbReference>
<sequence>MNASPGKFADYPSRNLTASGLVLAKKISVSVQYPAWVLRLK</sequence>
<accession>A0A286RI39</accession>
<proteinExistence type="predicted"/>
<dbReference type="KEGG" id="ttf:THTE_3027"/>
<name>A0A286RI39_9BACT</name>
<evidence type="ECO:0000313" key="1">
    <source>
        <dbReference type="EMBL" id="ASV75629.1"/>
    </source>
</evidence>
<evidence type="ECO:0000313" key="2">
    <source>
        <dbReference type="Proteomes" id="UP000215086"/>
    </source>
</evidence>
<dbReference type="AlphaFoldDB" id="A0A286RI39"/>
<protein>
    <submittedName>
        <fullName evidence="1">Uncharacterized protein</fullName>
    </submittedName>
</protein>